<protein>
    <recommendedName>
        <fullName evidence="3">Prophage tail endopeptidase domain-containing protein</fullName>
    </recommendedName>
</protein>
<reference evidence="1 2" key="1">
    <citation type="submission" date="2018-08" db="EMBL/GenBank/DDBJ databases">
        <title>A genome reference for cultivated species of the human gut microbiota.</title>
        <authorList>
            <person name="Zou Y."/>
            <person name="Xue W."/>
            <person name="Luo G."/>
        </authorList>
    </citation>
    <scope>NUCLEOTIDE SEQUENCE [LARGE SCALE GENOMIC DNA]</scope>
    <source>
        <strain evidence="1 2">AM16-50</strain>
    </source>
</reference>
<dbReference type="RefSeq" id="WP_122291496.1">
    <property type="nucleotide sequence ID" value="NZ_QRKC01000011.1"/>
</dbReference>
<evidence type="ECO:0000313" key="1">
    <source>
        <dbReference type="EMBL" id="RHH74705.1"/>
    </source>
</evidence>
<organism evidence="1 2">
    <name type="scientific">Parabacteroides merdae</name>
    <dbReference type="NCBI Taxonomy" id="46503"/>
    <lineage>
        <taxon>Bacteria</taxon>
        <taxon>Pseudomonadati</taxon>
        <taxon>Bacteroidota</taxon>
        <taxon>Bacteroidia</taxon>
        <taxon>Bacteroidales</taxon>
        <taxon>Tannerellaceae</taxon>
        <taxon>Parabacteroides</taxon>
    </lineage>
</organism>
<accession>A0A3R6E777</accession>
<dbReference type="AlphaFoldDB" id="A0A3R6E777"/>
<gene>
    <name evidence="1" type="ORF">DW191_17475</name>
</gene>
<dbReference type="Proteomes" id="UP000283732">
    <property type="component" value="Unassembled WGS sequence"/>
</dbReference>
<evidence type="ECO:0000313" key="2">
    <source>
        <dbReference type="Proteomes" id="UP000283732"/>
    </source>
</evidence>
<sequence length="1168" mass="128961">MIIYTQTGDTLLDIPVDDNSYRYRAIRQGDKVYLYFSLAEYVEIPVYSYIEYQGQTYTLWRPEDLTKHGTRNIEYAVTFGGAWELLNRTKYKHLSAIPHRLKFTLTGKPRFFLQLLVDNLNVNDSGWSVGTCIDATEKTLAFSHEYCMEALNRFADEWDTEFEFAGKTINFGKVEYFKENPLPLSYGRGNGFKTGVGRQNQGDKAPVSILYVQGGERNIDPTSYGSSTLLLPKSQELEYEGRRYKTDEDGMYITRADRELPNHNEDSYDASDIYPSRVGTVSEVIAVDAANNLYDIKDSSIPDDLDYAACRIPGEKATIIFQSGVLTGEEFDIEQTDEALTGYIHAERRFKLVPVEKEGGTIPNENRKPSVGDTYAVFNISLPSAYVCDNASKTGASWDMFREAVRYLYENEEETFTFKGELDGIWSKSRWLEVGGYMKPGTYIYFSDTQFQPDGVNIRITGVKDYINRPYSPEVELSNTPVSGFVSSELGKIDSNEVKGEDRYKDAIGFTQRRFRDAKETMRMLEDAIEGFSEGIDPIYVQTMSLLIGAESLQFRFVDDKESPVAIDHPFTYNQQTKVFSTPAGIVQHMTLGITELSSEHRASEYRFWDVAAYDSPPLDDKSAMYLYAKCDKDGDTGTFLLSLTAYKLDPGDGYYYLLVGTLGSEVDGIRSWTTLYGFTEIGPGWMRLDKIISPDGRTYFDVANGRFVGDFSFRSASGWENIEGLGDAIGSASEDAKDFAEALFSDIAVGVDNLLLNTGFTGDYTTVGLSSGSSLATDTELFSEPLKYWTVPGSANVIADTESRSGFACVLSGTLSQQPIVPVEADEDYTLSFRAKGSGTVTVGVGGMSEGFTITSSYKRYVAKLRVNSSAGFFLTASANATVCEIKLERGTVATDWEPSSRDNDKSEAQALAYKYVLDAVRNETNIYGGLVLTNILMVGNYVDGEMTEVTGGISGVYNDGSDVAFWAGGTLDEAIRAVSNPALTTGVANAVITHGGLAILNNAYVRGTVYANDGVFRGTIYARSGVMENVILRTKEDGQRVEINPTNQDIVLYNADNKKVGIWEFGNYGSSIELVGDEGNEGDSALFHSSLLRIQGGNSMGLLTSNSFSLSCTAGTESAMFWAYAGIDQYTNKAVLIIQMDALPTSKGNLVSGQLYRDGDTLKIVE</sequence>
<dbReference type="EMBL" id="QRKC01000011">
    <property type="protein sequence ID" value="RHH74705.1"/>
    <property type="molecule type" value="Genomic_DNA"/>
</dbReference>
<name>A0A3R6E777_9BACT</name>
<proteinExistence type="predicted"/>
<comment type="caution">
    <text evidence="1">The sequence shown here is derived from an EMBL/GenBank/DDBJ whole genome shotgun (WGS) entry which is preliminary data.</text>
</comment>
<evidence type="ECO:0008006" key="3">
    <source>
        <dbReference type="Google" id="ProtNLM"/>
    </source>
</evidence>